<dbReference type="Proteomes" id="UP000001880">
    <property type="component" value="Chromosome"/>
</dbReference>
<dbReference type="eggNOG" id="COG3203">
    <property type="taxonomic scope" value="Bacteria"/>
</dbReference>
<sequence>MGRGVGCGILVWVGLSLAGCAQLIGIEDLPDVPADAAPVLEQVRGSAVGLLTPVSLRLEHAGGSEALLVEADGAFAFASKLPAGASYTVALADESPCVLVDAAGVIGTAAAEIELACESVFLSAVSLSGIEARSVDIDPAQTAYDVEVSILQRELSLTVETAHSAAKLTVAGVPVKPGEASAVIPLHSSDDIIKVVVTNSRDAARTYRFTVRRVAPVAEYTYGKASNAQSGDSFGYRVALWGDTLAVAALYESSAATGVNGDQEDNSVPKSGAVYVFRCSGTEWQQEAYLKASNPGESDYFGWNLALWGNTLAVGAVYESSAATGINGNQVDDSAERSGAVYVFRRTEYSWQQEAYIKASNTAAHDYFGQSVALWEDRLAVGATGEDSAATGIDGDQHDNGKSGSGAVYTFYRTESGWQQEAYFKASNTDTADYFGHDVGLWDDTLVVGARHEDSAVPGIDGDQLDNSLIDSGAAYVFRHQETGWQQEAYIKSSNPAANDQFGCSVALYGATLAVGACKEDGAATGIDGDQSSDGATDSGAVYAFRRNITGWKQEAYIKSSNTDALDEFGVGIALWGDTLVIGAWFEDSAATSVDGDAADNGALDSGAAHVYRREGTTWRQGAYVKASNNEVGDRFGRSVAVWADSMAVGAEREDSTATGMNGDRESNYATNSGAVYIFH</sequence>
<dbReference type="InterPro" id="IPR013519">
    <property type="entry name" value="Int_alpha_beta-p"/>
</dbReference>
<reference evidence="5 6" key="1">
    <citation type="journal article" date="2010" name="Stand. Genomic Sci.">
        <title>Complete genome sequence of Haliangium ochraceum type strain (SMP-2).</title>
        <authorList>
            <consortium name="US DOE Joint Genome Institute (JGI-PGF)"/>
            <person name="Ivanova N."/>
            <person name="Daum C."/>
            <person name="Lang E."/>
            <person name="Abt B."/>
            <person name="Kopitz M."/>
            <person name="Saunders E."/>
            <person name="Lapidus A."/>
            <person name="Lucas S."/>
            <person name="Glavina Del Rio T."/>
            <person name="Nolan M."/>
            <person name="Tice H."/>
            <person name="Copeland A."/>
            <person name="Cheng J.F."/>
            <person name="Chen F."/>
            <person name="Bruce D."/>
            <person name="Goodwin L."/>
            <person name="Pitluck S."/>
            <person name="Mavromatis K."/>
            <person name="Pati A."/>
            <person name="Mikhailova N."/>
            <person name="Chen A."/>
            <person name="Palaniappan K."/>
            <person name="Land M."/>
            <person name="Hauser L."/>
            <person name="Chang Y.J."/>
            <person name="Jeffries C.D."/>
            <person name="Detter J.C."/>
            <person name="Brettin T."/>
            <person name="Rohde M."/>
            <person name="Goker M."/>
            <person name="Bristow J."/>
            <person name="Markowitz V."/>
            <person name="Eisen J.A."/>
            <person name="Hugenholtz P."/>
            <person name="Kyrpides N.C."/>
            <person name="Klenk H.P."/>
        </authorList>
    </citation>
    <scope>NUCLEOTIDE SEQUENCE [LARGE SCALE GENOMIC DNA]</scope>
    <source>
        <strain evidence="6">DSM 14365 / CIP 107738 / JCM 11303 / AJ 13395 / SMP-2</strain>
    </source>
</reference>
<proteinExistence type="predicted"/>
<evidence type="ECO:0000256" key="1">
    <source>
        <dbReference type="ARBA" id="ARBA00022729"/>
    </source>
</evidence>
<dbReference type="STRING" id="502025.Hoch_1230"/>
<accession>D0LT97</accession>
<dbReference type="Pfam" id="PF14312">
    <property type="entry name" value="FG-GAP_2"/>
    <property type="match status" value="7"/>
</dbReference>
<evidence type="ECO:0000259" key="4">
    <source>
        <dbReference type="Pfam" id="PF12733"/>
    </source>
</evidence>
<dbReference type="HOGENOM" id="CLU_025051_0_0_7"/>
<name>D0LT97_HALO1</name>
<dbReference type="GO" id="GO:0007229">
    <property type="term" value="P:integrin-mediated signaling pathway"/>
    <property type="evidence" value="ECO:0007669"/>
    <property type="project" value="UniProtKB-KW"/>
</dbReference>
<dbReference type="Gene3D" id="2.130.10.130">
    <property type="entry name" value="Integrin alpha, N-terminal"/>
    <property type="match status" value="3"/>
</dbReference>
<evidence type="ECO:0000313" key="5">
    <source>
        <dbReference type="EMBL" id="ACY13792.1"/>
    </source>
</evidence>
<dbReference type="SMART" id="SM00191">
    <property type="entry name" value="Int_alpha"/>
    <property type="match status" value="5"/>
</dbReference>
<evidence type="ECO:0000313" key="6">
    <source>
        <dbReference type="Proteomes" id="UP000001880"/>
    </source>
</evidence>
<keyword evidence="1" id="KW-0732">Signal</keyword>
<dbReference type="Pfam" id="PF12733">
    <property type="entry name" value="Cadherin-like"/>
    <property type="match status" value="1"/>
</dbReference>
<dbReference type="KEGG" id="hoh:Hoch_1230"/>
<dbReference type="PROSITE" id="PS51257">
    <property type="entry name" value="PROKAR_LIPOPROTEIN"/>
    <property type="match status" value="1"/>
</dbReference>
<organism evidence="5 6">
    <name type="scientific">Haliangium ochraceum (strain DSM 14365 / JCM 11303 / SMP-2)</name>
    <dbReference type="NCBI Taxonomy" id="502025"/>
    <lineage>
        <taxon>Bacteria</taxon>
        <taxon>Pseudomonadati</taxon>
        <taxon>Myxococcota</taxon>
        <taxon>Polyangia</taxon>
        <taxon>Haliangiales</taxon>
        <taxon>Kofleriaceae</taxon>
        <taxon>Haliangium</taxon>
    </lineage>
</organism>
<keyword evidence="6" id="KW-1185">Reference proteome</keyword>
<evidence type="ECO:0000256" key="3">
    <source>
        <dbReference type="ARBA" id="ARBA00023180"/>
    </source>
</evidence>
<dbReference type="PANTHER" id="PTHR36220:SF1">
    <property type="entry name" value="GAMMA TUBULIN COMPLEX COMPONENT C-TERMINAL DOMAIN-CONTAINING PROTEIN"/>
    <property type="match status" value="1"/>
</dbReference>
<dbReference type="PANTHER" id="PTHR36220">
    <property type="entry name" value="UNNAMED PRODUCT"/>
    <property type="match status" value="1"/>
</dbReference>
<dbReference type="EMBL" id="CP001804">
    <property type="protein sequence ID" value="ACY13792.1"/>
    <property type="molecule type" value="Genomic_DNA"/>
</dbReference>
<dbReference type="InterPro" id="IPR025883">
    <property type="entry name" value="Cadherin-like_domain"/>
</dbReference>
<keyword evidence="3" id="KW-0325">Glycoprotein</keyword>
<gene>
    <name evidence="5" type="ordered locus">Hoch_1230</name>
</gene>
<keyword evidence="2" id="KW-0677">Repeat</keyword>
<evidence type="ECO:0000256" key="2">
    <source>
        <dbReference type="ARBA" id="ARBA00022737"/>
    </source>
</evidence>
<dbReference type="InterPro" id="IPR013517">
    <property type="entry name" value="FG-GAP"/>
</dbReference>
<dbReference type="OrthoDB" id="9782766at2"/>
<dbReference type="RefSeq" id="WP_012826403.1">
    <property type="nucleotide sequence ID" value="NC_013440.1"/>
</dbReference>
<keyword evidence="5" id="KW-0401">Integrin</keyword>
<feature type="domain" description="Cadherin-like beta-sandwich-like" evidence="4">
    <location>
        <begin position="136"/>
        <end position="213"/>
    </location>
</feature>
<dbReference type="AlphaFoldDB" id="D0LT97"/>
<dbReference type="InterPro" id="IPR028994">
    <property type="entry name" value="Integrin_alpha_N"/>
</dbReference>
<protein>
    <submittedName>
        <fullName evidence="5">Integrin alpha beta-propellor repeat protein</fullName>
    </submittedName>
</protein>